<dbReference type="AlphaFoldDB" id="A0A438J5A0"/>
<evidence type="ECO:0000313" key="2">
    <source>
        <dbReference type="EMBL" id="RVX04150.1"/>
    </source>
</evidence>
<dbReference type="EMBL" id="QGNW01000062">
    <property type="protein sequence ID" value="RVX04150.1"/>
    <property type="molecule type" value="Genomic_DNA"/>
</dbReference>
<evidence type="ECO:0000256" key="1">
    <source>
        <dbReference type="SAM" id="MobiDB-lite"/>
    </source>
</evidence>
<dbReference type="PANTHER" id="PTHR13136:SF11">
    <property type="entry name" value="TESTIS-EXPRESSED PROTEIN 30"/>
    <property type="match status" value="1"/>
</dbReference>
<organism evidence="2 3">
    <name type="scientific">Vitis vinifera</name>
    <name type="common">Grape</name>
    <dbReference type="NCBI Taxonomy" id="29760"/>
    <lineage>
        <taxon>Eukaryota</taxon>
        <taxon>Viridiplantae</taxon>
        <taxon>Streptophyta</taxon>
        <taxon>Embryophyta</taxon>
        <taxon>Tracheophyta</taxon>
        <taxon>Spermatophyta</taxon>
        <taxon>Magnoliopsida</taxon>
        <taxon>eudicotyledons</taxon>
        <taxon>Gunneridae</taxon>
        <taxon>Pentapetalae</taxon>
        <taxon>rosids</taxon>
        <taxon>Vitales</taxon>
        <taxon>Vitaceae</taxon>
        <taxon>Viteae</taxon>
        <taxon>Vitis</taxon>
    </lineage>
</organism>
<sequence length="75" mass="8254">MASSPPSKRRRKNSSKEDDTNGSSSSSPEKMTPVLVFAHGAGAPSSSDWMVRWKDMMGKAMHAVEVVTFDYPCEF</sequence>
<evidence type="ECO:0008006" key="4">
    <source>
        <dbReference type="Google" id="ProtNLM"/>
    </source>
</evidence>
<gene>
    <name evidence="2" type="ORF">CK203_015661</name>
</gene>
<name>A0A438J5A0_VITVI</name>
<accession>A0A438J5A0</accession>
<proteinExistence type="predicted"/>
<reference evidence="2 3" key="1">
    <citation type="journal article" date="2018" name="PLoS Genet.">
        <title>Population sequencing reveals clonal diversity and ancestral inbreeding in the grapevine cultivar Chardonnay.</title>
        <authorList>
            <person name="Roach M.J."/>
            <person name="Johnson D.L."/>
            <person name="Bohlmann J."/>
            <person name="van Vuuren H.J."/>
            <person name="Jones S.J."/>
            <person name="Pretorius I.S."/>
            <person name="Schmidt S.A."/>
            <person name="Borneman A.R."/>
        </authorList>
    </citation>
    <scope>NUCLEOTIDE SEQUENCE [LARGE SCALE GENOMIC DNA]</scope>
    <source>
        <strain evidence="3">cv. Chardonnay</strain>
        <tissue evidence="2">Leaf</tissue>
    </source>
</reference>
<protein>
    <recommendedName>
        <fullName evidence="4">KAT8 regulatory NSL complex subunit 3</fullName>
    </recommendedName>
</protein>
<comment type="caution">
    <text evidence="2">The sequence shown here is derived from an EMBL/GenBank/DDBJ whole genome shotgun (WGS) entry which is preliminary data.</text>
</comment>
<evidence type="ECO:0000313" key="3">
    <source>
        <dbReference type="Proteomes" id="UP000288805"/>
    </source>
</evidence>
<feature type="region of interest" description="Disordered" evidence="1">
    <location>
        <begin position="1"/>
        <end position="33"/>
    </location>
</feature>
<dbReference type="Proteomes" id="UP000288805">
    <property type="component" value="Unassembled WGS sequence"/>
</dbReference>
<dbReference type="InterPro" id="IPR026555">
    <property type="entry name" value="NSL3/Tex30"/>
</dbReference>
<dbReference type="PANTHER" id="PTHR13136">
    <property type="entry name" value="TESTIS DEVELOPMENT PROTEIN PRTD"/>
    <property type="match status" value="1"/>
</dbReference>